<reference evidence="1 2" key="1">
    <citation type="submission" date="2014-12" db="EMBL/GenBank/DDBJ databases">
        <title>16Stimator: statistical estimation of ribosomal gene copy numbers from draft genome assemblies.</title>
        <authorList>
            <person name="Perisin M.A."/>
            <person name="Vetter M."/>
            <person name="Gilbert J.A."/>
            <person name="Bergelson J."/>
        </authorList>
    </citation>
    <scope>NUCLEOTIDE SEQUENCE [LARGE SCALE GENOMIC DNA]</scope>
    <source>
        <strain evidence="1 2">MEJ076</strain>
    </source>
</reference>
<keyword evidence="1" id="KW-0378">Hydrolase</keyword>
<dbReference type="PIRSF" id="PIRSF029730">
    <property type="entry name" value="UCP029730"/>
    <property type="match status" value="1"/>
</dbReference>
<comment type="caution">
    <text evidence="1">The sequence shown here is derived from an EMBL/GenBank/DDBJ whole genome shotgun (WGS) entry which is preliminary data.</text>
</comment>
<protein>
    <submittedName>
        <fullName evidence="1">N-formylglutamate amidohydrolase</fullName>
    </submittedName>
</protein>
<organism evidence="1 2">
    <name type="scientific">Agrobacterium tumefaciens</name>
    <dbReference type="NCBI Taxonomy" id="358"/>
    <lineage>
        <taxon>Bacteria</taxon>
        <taxon>Pseudomonadati</taxon>
        <taxon>Pseudomonadota</taxon>
        <taxon>Alphaproteobacteria</taxon>
        <taxon>Hyphomicrobiales</taxon>
        <taxon>Rhizobiaceae</taxon>
        <taxon>Rhizobium/Agrobacterium group</taxon>
        <taxon>Agrobacterium</taxon>
        <taxon>Agrobacterium tumefaciens complex</taxon>
    </lineage>
</organism>
<dbReference type="SUPFAM" id="SSF53187">
    <property type="entry name" value="Zn-dependent exopeptidases"/>
    <property type="match status" value="1"/>
</dbReference>
<gene>
    <name evidence="1" type="ORF">RU07_08755</name>
</gene>
<accession>A0A0D0J9P9</accession>
<dbReference type="AlphaFoldDB" id="A0A0D0J9P9"/>
<dbReference type="OrthoDB" id="9815326at2"/>
<name>A0A0D0J9P9_AGRTU</name>
<evidence type="ECO:0000313" key="2">
    <source>
        <dbReference type="Proteomes" id="UP000035017"/>
    </source>
</evidence>
<evidence type="ECO:0000313" key="1">
    <source>
        <dbReference type="EMBL" id="KIQ02702.1"/>
    </source>
</evidence>
<dbReference type="GO" id="GO:0016787">
    <property type="term" value="F:hydrolase activity"/>
    <property type="evidence" value="ECO:0007669"/>
    <property type="project" value="UniProtKB-KW"/>
</dbReference>
<dbReference type="EMBL" id="JXQV01000009">
    <property type="protein sequence ID" value="KIQ02702.1"/>
    <property type="molecule type" value="Genomic_DNA"/>
</dbReference>
<sequence>MTVQTTFFTHDEPVPVVVENPHGAGRILLVCEHASCTMPARYGTLGLGEDVLKSHIAWDPGALAVARLLSQSLDATLIYQNYSRLIYDCNRPPESASAMPVISEIYNIPGNLALDDAERFARTAALYIPFQSGVRDLIDAKGEAGIETVLVTMHSFTPVYHGKQREVEIGLLHDADARLVDAMMEHAEGSNFRVERNEPYGPQDGVTHTLRLHALPGGLLNVMIEVRNDLIENEEGQRAAADFLSGLLKKAIAAHSP</sequence>
<proteinExistence type="predicted"/>
<dbReference type="InterPro" id="IPR011227">
    <property type="entry name" value="UCP029730"/>
</dbReference>
<dbReference type="Proteomes" id="UP000035017">
    <property type="component" value="Unassembled WGS sequence"/>
</dbReference>
<dbReference type="Gene3D" id="3.40.630.40">
    <property type="entry name" value="Zn-dependent exopeptidases"/>
    <property type="match status" value="1"/>
</dbReference>
<dbReference type="InterPro" id="IPR007709">
    <property type="entry name" value="N-FG_amidohydro"/>
</dbReference>
<dbReference type="Pfam" id="PF05013">
    <property type="entry name" value="FGase"/>
    <property type="match status" value="1"/>
</dbReference>